<dbReference type="EMBL" id="ML992552">
    <property type="protein sequence ID" value="KAF2218347.1"/>
    <property type="molecule type" value="Genomic_DNA"/>
</dbReference>
<sequence>MAPKSANANDKSSDDDGVSSRVPVTARRKATKKKSAARRAAAPDDLDDSDDDLVRSAPAPLSPRARTTLNYAEASSEDDEADRIWVKGQEDIDNYTTLIADEAAAKALQPLAASIPPEVLLRYLAAAKDEATTQTMTQQARDNLPISRRIDEVQKLLQSSPAPKTPKRFPLKRDELPFFRVECELFHYAYEGGGVYFLLGMWHHFDQTVKGRGGGGTAPTTKYTRTNFIRECGGLLAMFDEDLIKCALRGTISDYYSDPAKHTCLPTTPSLAGQQDPEMIERIENYIFILTNESGNRMTIGQMQLIVDMIEKYSRDLLGK</sequence>
<feature type="compositionally biased region" description="Low complexity" evidence="1">
    <location>
        <begin position="1"/>
        <end position="10"/>
    </location>
</feature>
<protein>
    <submittedName>
        <fullName evidence="2">Uncharacterized protein</fullName>
    </submittedName>
</protein>
<reference evidence="3" key="1">
    <citation type="journal article" date="2020" name="Stud. Mycol.">
        <title>101 Dothideomycetes genomes: A test case for predicting lifestyles and emergence of pathogens.</title>
        <authorList>
            <person name="Haridas S."/>
            <person name="Albert R."/>
            <person name="Binder M."/>
            <person name="Bloem J."/>
            <person name="LaButti K."/>
            <person name="Salamov A."/>
            <person name="Andreopoulos B."/>
            <person name="Baker S."/>
            <person name="Barry K."/>
            <person name="Bills G."/>
            <person name="Bluhm B."/>
            <person name="Cannon C."/>
            <person name="Castanera R."/>
            <person name="Culley D."/>
            <person name="Daum C."/>
            <person name="Ezra D."/>
            <person name="Gonzalez J."/>
            <person name="Henrissat B."/>
            <person name="Kuo A."/>
            <person name="Liang C."/>
            <person name="Lipzen A."/>
            <person name="Lutzoni F."/>
            <person name="Magnuson J."/>
            <person name="Mondo S."/>
            <person name="Nolan M."/>
            <person name="Ohm R."/>
            <person name="Pangilinan J."/>
            <person name="Park H.-J."/>
            <person name="Ramirez L."/>
            <person name="Alfaro M."/>
            <person name="Sun H."/>
            <person name="Tritt A."/>
            <person name="Yoshinaga Y."/>
            <person name="Zwiers L.-H."/>
            <person name="Turgeon B."/>
            <person name="Goodwin S."/>
            <person name="Spatafora J."/>
            <person name="Crous P."/>
            <person name="Grigoriev I."/>
        </authorList>
    </citation>
    <scope>NUCLEOTIDE SEQUENCE [LARGE SCALE GENOMIC DNA]</scope>
    <source>
        <strain evidence="3">CECT 20119</strain>
    </source>
</reference>
<proteinExistence type="predicted"/>
<name>A0A6A6FY09_9PEZI</name>
<evidence type="ECO:0000313" key="3">
    <source>
        <dbReference type="Proteomes" id="UP000799538"/>
    </source>
</evidence>
<gene>
    <name evidence="2" type="ORF">BDZ85DRAFT_286410</name>
</gene>
<dbReference type="AlphaFoldDB" id="A0A6A6FY09"/>
<feature type="region of interest" description="Disordered" evidence="1">
    <location>
        <begin position="1"/>
        <end position="82"/>
    </location>
</feature>
<evidence type="ECO:0000256" key="1">
    <source>
        <dbReference type="SAM" id="MobiDB-lite"/>
    </source>
</evidence>
<accession>A0A6A6FY09</accession>
<evidence type="ECO:0000313" key="2">
    <source>
        <dbReference type="EMBL" id="KAF2218347.1"/>
    </source>
</evidence>
<organism evidence="2 3">
    <name type="scientific">Elsinoe ampelina</name>
    <dbReference type="NCBI Taxonomy" id="302913"/>
    <lineage>
        <taxon>Eukaryota</taxon>
        <taxon>Fungi</taxon>
        <taxon>Dikarya</taxon>
        <taxon>Ascomycota</taxon>
        <taxon>Pezizomycotina</taxon>
        <taxon>Dothideomycetes</taxon>
        <taxon>Dothideomycetidae</taxon>
        <taxon>Myriangiales</taxon>
        <taxon>Elsinoaceae</taxon>
        <taxon>Elsinoe</taxon>
    </lineage>
</organism>
<keyword evidence="3" id="KW-1185">Reference proteome</keyword>
<dbReference type="Proteomes" id="UP000799538">
    <property type="component" value="Unassembled WGS sequence"/>
</dbReference>
<feature type="compositionally biased region" description="Basic residues" evidence="1">
    <location>
        <begin position="26"/>
        <end position="37"/>
    </location>
</feature>